<evidence type="ECO:0000256" key="1">
    <source>
        <dbReference type="ARBA" id="ARBA00004141"/>
    </source>
</evidence>
<organism evidence="7 8">
    <name type="scientific">Friedmanniomyces simplex</name>
    <dbReference type="NCBI Taxonomy" id="329884"/>
    <lineage>
        <taxon>Eukaryota</taxon>
        <taxon>Fungi</taxon>
        <taxon>Dikarya</taxon>
        <taxon>Ascomycota</taxon>
        <taxon>Pezizomycotina</taxon>
        <taxon>Dothideomycetes</taxon>
        <taxon>Dothideomycetidae</taxon>
        <taxon>Mycosphaerellales</taxon>
        <taxon>Teratosphaeriaceae</taxon>
        <taxon>Friedmanniomyces</taxon>
    </lineage>
</organism>
<feature type="transmembrane region" description="Helical" evidence="6">
    <location>
        <begin position="168"/>
        <end position="188"/>
    </location>
</feature>
<feature type="compositionally biased region" description="Acidic residues" evidence="5">
    <location>
        <begin position="723"/>
        <end position="736"/>
    </location>
</feature>
<keyword evidence="8" id="KW-1185">Reference proteome</keyword>
<dbReference type="PANTHER" id="PTHR12570">
    <property type="match status" value="1"/>
</dbReference>
<feature type="compositionally biased region" description="Basic and acidic residues" evidence="5">
    <location>
        <begin position="146"/>
        <end position="158"/>
    </location>
</feature>
<feature type="compositionally biased region" description="Polar residues" evidence="5">
    <location>
        <begin position="499"/>
        <end position="511"/>
    </location>
</feature>
<feature type="transmembrane region" description="Helical" evidence="6">
    <location>
        <begin position="261"/>
        <end position="279"/>
    </location>
</feature>
<evidence type="ECO:0000256" key="5">
    <source>
        <dbReference type="SAM" id="MobiDB-lite"/>
    </source>
</evidence>
<feature type="compositionally biased region" description="Acidic residues" evidence="5">
    <location>
        <begin position="108"/>
        <end position="127"/>
    </location>
</feature>
<gene>
    <name evidence="7" type="ORF">B0A55_05494</name>
</gene>
<evidence type="ECO:0000256" key="3">
    <source>
        <dbReference type="ARBA" id="ARBA00022989"/>
    </source>
</evidence>
<keyword evidence="4 6" id="KW-0472">Membrane</keyword>
<feature type="region of interest" description="Disordered" evidence="5">
    <location>
        <begin position="629"/>
        <end position="667"/>
    </location>
</feature>
<dbReference type="PANTHER" id="PTHR12570:SF65">
    <property type="entry name" value="MAGNESIUM TRANSPORTER NIPA9-RELATED"/>
    <property type="match status" value="1"/>
</dbReference>
<accession>A0A4U0XDB1</accession>
<dbReference type="Pfam" id="PF05653">
    <property type="entry name" value="Mg_trans_NIPA"/>
    <property type="match status" value="1"/>
</dbReference>
<reference evidence="7 8" key="1">
    <citation type="submission" date="2017-03" db="EMBL/GenBank/DDBJ databases">
        <title>Genomes of endolithic fungi from Antarctica.</title>
        <authorList>
            <person name="Coleine C."/>
            <person name="Masonjones S."/>
            <person name="Stajich J.E."/>
        </authorList>
    </citation>
    <scope>NUCLEOTIDE SEQUENCE [LARGE SCALE GENOMIC DNA]</scope>
    <source>
        <strain evidence="7 8">CCFEE 5184</strain>
    </source>
</reference>
<dbReference type="EMBL" id="NAJQ01000262">
    <property type="protein sequence ID" value="TKA73498.1"/>
    <property type="molecule type" value="Genomic_DNA"/>
</dbReference>
<dbReference type="AlphaFoldDB" id="A0A4U0XDB1"/>
<keyword evidence="2 6" id="KW-0812">Transmembrane</keyword>
<evidence type="ECO:0000256" key="6">
    <source>
        <dbReference type="SAM" id="Phobius"/>
    </source>
</evidence>
<feature type="compositionally biased region" description="Basic and acidic residues" evidence="5">
    <location>
        <begin position="95"/>
        <end position="107"/>
    </location>
</feature>
<protein>
    <submittedName>
        <fullName evidence="7">Uncharacterized protein</fullName>
    </submittedName>
</protein>
<evidence type="ECO:0000256" key="2">
    <source>
        <dbReference type="ARBA" id="ARBA00022692"/>
    </source>
</evidence>
<feature type="region of interest" description="Disordered" evidence="5">
    <location>
        <begin position="64"/>
        <end position="158"/>
    </location>
</feature>
<dbReference type="InterPro" id="IPR037185">
    <property type="entry name" value="EmrE-like"/>
</dbReference>
<feature type="region of interest" description="Disordered" evidence="5">
    <location>
        <begin position="474"/>
        <end position="595"/>
    </location>
</feature>
<feature type="region of interest" description="Disordered" evidence="5">
    <location>
        <begin position="430"/>
        <end position="452"/>
    </location>
</feature>
<keyword evidence="3 6" id="KW-1133">Transmembrane helix</keyword>
<feature type="compositionally biased region" description="Basic residues" evidence="5">
    <location>
        <begin position="636"/>
        <end position="646"/>
    </location>
</feature>
<feature type="region of interest" description="Disordered" evidence="5">
    <location>
        <begin position="682"/>
        <end position="736"/>
    </location>
</feature>
<dbReference type="InterPro" id="IPR008521">
    <property type="entry name" value="Mg_trans_NIPA"/>
</dbReference>
<feature type="transmembrane region" description="Helical" evidence="6">
    <location>
        <begin position="31"/>
        <end position="52"/>
    </location>
</feature>
<feature type="compositionally biased region" description="Polar residues" evidence="5">
    <location>
        <begin position="560"/>
        <end position="573"/>
    </location>
</feature>
<feature type="transmembrane region" description="Helical" evidence="6">
    <location>
        <begin position="286"/>
        <end position="303"/>
    </location>
</feature>
<sequence>MYIPEASLPAVLDSVTTLVHLTADDSSRKTGWSSLIGIVTAICGNVLISFALNTQRYAHMRLSRDRDEWEEKQRVGREQDRRKPKTYGTQQLDVAEQRARKNARSEPDGDGGGEGDYTLEEPTDMTEADPLIPHVRSRGASTDSEDTVRPDKNGEEAHHEKSYLRSPIWWLGISLMVVGEAGNFLAYGFAPASIVSPLGVVALVSNCMIAPFLLHERFRWRDGVGVIIAIAGCVTVVLSASDSNPRLTPDKIWKLITHWEFETYLGVTLALIIALTVASNKFGEKTILIDLGLVGLYGGYTVLSTKGIASLLSNTIWHVITFPITYLLLAVLIFTAVMQIKYLNRALQHFNATMVIPTQFVLFTISVIVGSAVLYRDFEREKAGDAVKFVGGCALTFLGVWCITSGRSDDAEEELELGEEEDAIDLLDEEHVQPEIREREDSEGRRRSLIAGSSKDTPTLRRFCTADSLPPSFIVTPALGPTPGQEALSHDELSPLPPGTSSAIHSRSMTELPTDGDMVSTSKQPPPLHATTSEPVVPHSELAHSLRPRTPLNRHKSGPATDSPSRGSPTTTPMGRRPSQGNALLDPNGGGSHRLLSRQSVAGLLPGPLTSPLSTSLSAIVADSLRRGVDNPANSMRRRASSRRRRPGLEAQKRMSTAALKRHSIASGEMDVDDGEIADLRAGAASPQGRVRSLSATWGDIFGSGAKRQRGDSRTSVPKQHAEEEEEEEEEEERGR</sequence>
<feature type="transmembrane region" description="Helical" evidence="6">
    <location>
        <begin position="350"/>
        <end position="374"/>
    </location>
</feature>
<feature type="compositionally biased region" description="Basic and acidic residues" evidence="5">
    <location>
        <begin position="430"/>
        <end position="446"/>
    </location>
</feature>
<evidence type="ECO:0000313" key="7">
    <source>
        <dbReference type="EMBL" id="TKA73498.1"/>
    </source>
</evidence>
<dbReference type="SUPFAM" id="SSF103481">
    <property type="entry name" value="Multidrug resistance efflux transporter EmrE"/>
    <property type="match status" value="1"/>
</dbReference>
<dbReference type="OrthoDB" id="165382at2759"/>
<comment type="caution">
    <text evidence="7">The sequence shown here is derived from an EMBL/GenBank/DDBJ whole genome shotgun (WGS) entry which is preliminary data.</text>
</comment>
<evidence type="ECO:0000256" key="4">
    <source>
        <dbReference type="ARBA" id="ARBA00023136"/>
    </source>
</evidence>
<proteinExistence type="predicted"/>
<dbReference type="GO" id="GO:0015095">
    <property type="term" value="F:magnesium ion transmembrane transporter activity"/>
    <property type="evidence" value="ECO:0007669"/>
    <property type="project" value="InterPro"/>
</dbReference>
<dbReference type="GO" id="GO:0016020">
    <property type="term" value="C:membrane"/>
    <property type="evidence" value="ECO:0007669"/>
    <property type="project" value="UniProtKB-SubCell"/>
</dbReference>
<name>A0A4U0XDB1_9PEZI</name>
<feature type="transmembrane region" description="Helical" evidence="6">
    <location>
        <begin position="223"/>
        <end position="241"/>
    </location>
</feature>
<feature type="transmembrane region" description="Helical" evidence="6">
    <location>
        <begin position="194"/>
        <end position="214"/>
    </location>
</feature>
<evidence type="ECO:0000313" key="8">
    <source>
        <dbReference type="Proteomes" id="UP000309340"/>
    </source>
</evidence>
<feature type="transmembrane region" description="Helical" evidence="6">
    <location>
        <begin position="315"/>
        <end position="338"/>
    </location>
</feature>
<comment type="subcellular location">
    <subcellularLocation>
        <location evidence="1">Membrane</location>
        <topology evidence="1">Multi-pass membrane protein</topology>
    </subcellularLocation>
</comment>
<dbReference type="Proteomes" id="UP000309340">
    <property type="component" value="Unassembled WGS sequence"/>
</dbReference>
<feature type="compositionally biased region" description="Basic and acidic residues" evidence="5">
    <location>
        <begin position="64"/>
        <end position="81"/>
    </location>
</feature>